<comment type="caution">
    <text evidence="2">The sequence shown here is derived from an EMBL/GenBank/DDBJ whole genome shotgun (WGS) entry which is preliminary data.</text>
</comment>
<keyword evidence="1" id="KW-0175">Coiled coil</keyword>
<dbReference type="EMBL" id="BKCJ010001287">
    <property type="protein sequence ID" value="GEU40326.1"/>
    <property type="molecule type" value="Genomic_DNA"/>
</dbReference>
<name>A0A6L2JTK7_TANCI</name>
<evidence type="ECO:0000313" key="2">
    <source>
        <dbReference type="EMBL" id="GEU40326.1"/>
    </source>
</evidence>
<gene>
    <name evidence="2" type="ORF">Tci_012304</name>
</gene>
<protein>
    <recommendedName>
        <fullName evidence="3">Integrase, catalytic region, zinc finger, CCHC-type, peptidase aspartic, catalytic</fullName>
    </recommendedName>
</protein>
<sequence length="367" mass="43248">MRWDKNMTKSYFPFQQPEILHPYSESDIMKSGLNKVERAITEFIEFISAHQSVFVELVHVLSCSELKINKGFKRASVSLFDQDVQTFRDSMLLNLDQLQKQLDKDVFQEDRSMATFWVINKQFQMFIDLHFTWDYDSQMTEKYFVEYTGIKVEQFRETLLQHMSNVKKSIAERTRHKRRYDRRVNKRQMQTHDTSSSLENYLTHVVDADIRPVNDQVPSAKLQAKSSTINNLKKQTKSVHEKSNEAKVKHDIDVTETTNIELKPKVAKLLKENETLKKHYKDLYDSIKVTRTKTIEQTTFLIAKNDEFKAQLQEKRFTIATLKNELRKLKENCVDTKFAEPSILGKPVLQPPRNQSVVRRLNAFKSE</sequence>
<proteinExistence type="predicted"/>
<evidence type="ECO:0008006" key="3">
    <source>
        <dbReference type="Google" id="ProtNLM"/>
    </source>
</evidence>
<reference evidence="2" key="1">
    <citation type="journal article" date="2019" name="Sci. Rep.">
        <title>Draft genome of Tanacetum cinerariifolium, the natural source of mosquito coil.</title>
        <authorList>
            <person name="Yamashiro T."/>
            <person name="Shiraishi A."/>
            <person name="Satake H."/>
            <person name="Nakayama K."/>
        </authorList>
    </citation>
    <scope>NUCLEOTIDE SEQUENCE</scope>
</reference>
<dbReference type="AlphaFoldDB" id="A0A6L2JTK7"/>
<accession>A0A6L2JTK7</accession>
<organism evidence="2">
    <name type="scientific">Tanacetum cinerariifolium</name>
    <name type="common">Dalmatian daisy</name>
    <name type="synonym">Chrysanthemum cinerariifolium</name>
    <dbReference type="NCBI Taxonomy" id="118510"/>
    <lineage>
        <taxon>Eukaryota</taxon>
        <taxon>Viridiplantae</taxon>
        <taxon>Streptophyta</taxon>
        <taxon>Embryophyta</taxon>
        <taxon>Tracheophyta</taxon>
        <taxon>Spermatophyta</taxon>
        <taxon>Magnoliopsida</taxon>
        <taxon>eudicotyledons</taxon>
        <taxon>Gunneridae</taxon>
        <taxon>Pentapetalae</taxon>
        <taxon>asterids</taxon>
        <taxon>campanulids</taxon>
        <taxon>Asterales</taxon>
        <taxon>Asteraceae</taxon>
        <taxon>Asteroideae</taxon>
        <taxon>Anthemideae</taxon>
        <taxon>Anthemidinae</taxon>
        <taxon>Tanacetum</taxon>
    </lineage>
</organism>
<evidence type="ECO:0000256" key="1">
    <source>
        <dbReference type="SAM" id="Coils"/>
    </source>
</evidence>
<feature type="coiled-coil region" evidence="1">
    <location>
        <begin position="305"/>
        <end position="339"/>
    </location>
</feature>